<accession>A0ABV1KQH0</accession>
<evidence type="ECO:0000256" key="5">
    <source>
        <dbReference type="ARBA" id="ARBA00022777"/>
    </source>
</evidence>
<proteinExistence type="predicted"/>
<keyword evidence="10" id="KW-1185">Reference proteome</keyword>
<evidence type="ECO:0000256" key="7">
    <source>
        <dbReference type="SAM" id="Phobius"/>
    </source>
</evidence>
<keyword evidence="2" id="KW-1003">Cell membrane</keyword>
<evidence type="ECO:0000313" key="10">
    <source>
        <dbReference type="Proteomes" id="UP001493487"/>
    </source>
</evidence>
<name>A0ABV1KQH0_9BACL</name>
<dbReference type="PROSITE" id="PS50885">
    <property type="entry name" value="HAMP"/>
    <property type="match status" value="1"/>
</dbReference>
<dbReference type="PANTHER" id="PTHR34220:SF7">
    <property type="entry name" value="SENSOR HISTIDINE KINASE YPDA"/>
    <property type="match status" value="1"/>
</dbReference>
<keyword evidence="6 7" id="KW-0472">Membrane</keyword>
<dbReference type="InterPro" id="IPR050640">
    <property type="entry name" value="Bact_2-comp_sensor_kinase"/>
</dbReference>
<dbReference type="Gene3D" id="3.30.565.10">
    <property type="entry name" value="Histidine kinase-like ATPase, C-terminal domain"/>
    <property type="match status" value="1"/>
</dbReference>
<dbReference type="PANTHER" id="PTHR34220">
    <property type="entry name" value="SENSOR HISTIDINE KINASE YPDA"/>
    <property type="match status" value="1"/>
</dbReference>
<feature type="transmembrane region" description="Helical" evidence="7">
    <location>
        <begin position="279"/>
        <end position="299"/>
    </location>
</feature>
<sequence length="591" mass="68118">MRRRFLLFRNFHTKLFVSYSLIIILLTVAVAVPTYYYLKEKLVRNQNAIVEQVFNSSINNFNLLESQFDNYTKQMYLIRGYGNESNDTLVEQLAALGHQTADKFVTIQSVKNFISLGQEINKDWDRINIILQDGTIFSNKEVSGDPPNAERERWIDNARRLGGAVAANYSERDPYSENRNVPVFALSRLLQVGTEPVGVMQIQIEASRIFDPAKLSDIPFDQFIIYSGSSPIYSYPDTAKSGTKSDRLEFYRQSQSGHFTLYMTVGLDRLYKPIRNFQWVMIAIVSFLVLFSLLIYYFLARILTSPLKKIRSALDSLQLSGDDESAWEVDLNQNYYLDEMERLNRSFRKMNARLQQSLNEIVHFRNLQLQSRFDLLQSQINPHFLFNMLGVIQVLSDHNESRLAADLCIKLAEFLKYTIGDNQTKVPMKEEFHITEMYLELMKSRYRHRLEYRISLPEEVADIELPKLIIQPLVENSLKHGFKNLNRPMLIEVGARMADDRLTIEIKDNGSGFEPHKYGEVMEAMKRHGDGLSRKDGLDGLSVGGMGIASTYLRLKLLYGERIDLRIDANDGQGAIIRIQYTLPKGKEALT</sequence>
<comment type="caution">
    <text evidence="9">The sequence shown here is derived from an EMBL/GenBank/DDBJ whole genome shotgun (WGS) entry which is preliminary data.</text>
</comment>
<dbReference type="SUPFAM" id="SSF55874">
    <property type="entry name" value="ATPase domain of HSP90 chaperone/DNA topoisomerase II/histidine kinase"/>
    <property type="match status" value="1"/>
</dbReference>
<evidence type="ECO:0000256" key="1">
    <source>
        <dbReference type="ARBA" id="ARBA00004651"/>
    </source>
</evidence>
<evidence type="ECO:0000259" key="8">
    <source>
        <dbReference type="PROSITE" id="PS50885"/>
    </source>
</evidence>
<dbReference type="Proteomes" id="UP001493487">
    <property type="component" value="Unassembled WGS sequence"/>
</dbReference>
<protein>
    <submittedName>
        <fullName evidence="9">Histidine kinase</fullName>
    </submittedName>
</protein>
<dbReference type="Pfam" id="PF02518">
    <property type="entry name" value="HATPase_c"/>
    <property type="match status" value="1"/>
</dbReference>
<dbReference type="RefSeq" id="WP_232185012.1">
    <property type="nucleotide sequence ID" value="NZ_JAIOAP010000004.1"/>
</dbReference>
<dbReference type="InterPro" id="IPR036890">
    <property type="entry name" value="HATPase_C_sf"/>
</dbReference>
<dbReference type="EMBL" id="JASKHM010000003">
    <property type="protein sequence ID" value="MEQ4482323.1"/>
    <property type="molecule type" value="Genomic_DNA"/>
</dbReference>
<evidence type="ECO:0000313" key="9">
    <source>
        <dbReference type="EMBL" id="MEQ4482323.1"/>
    </source>
</evidence>
<dbReference type="GO" id="GO:0016301">
    <property type="term" value="F:kinase activity"/>
    <property type="evidence" value="ECO:0007669"/>
    <property type="project" value="UniProtKB-KW"/>
</dbReference>
<dbReference type="Gene3D" id="6.10.340.10">
    <property type="match status" value="1"/>
</dbReference>
<dbReference type="InterPro" id="IPR010559">
    <property type="entry name" value="Sig_transdc_His_kin_internal"/>
</dbReference>
<keyword evidence="7" id="KW-0812">Transmembrane</keyword>
<keyword evidence="5 9" id="KW-0418">Kinase</keyword>
<dbReference type="Pfam" id="PF06580">
    <property type="entry name" value="His_kinase"/>
    <property type="match status" value="1"/>
</dbReference>
<evidence type="ECO:0000256" key="3">
    <source>
        <dbReference type="ARBA" id="ARBA00022553"/>
    </source>
</evidence>
<organism evidence="9 10">
    <name type="scientific">Cohnella silvisoli</name>
    <dbReference type="NCBI Taxonomy" id="2873699"/>
    <lineage>
        <taxon>Bacteria</taxon>
        <taxon>Bacillati</taxon>
        <taxon>Bacillota</taxon>
        <taxon>Bacilli</taxon>
        <taxon>Bacillales</taxon>
        <taxon>Paenibacillaceae</taxon>
        <taxon>Cohnella</taxon>
    </lineage>
</organism>
<evidence type="ECO:0000256" key="4">
    <source>
        <dbReference type="ARBA" id="ARBA00022679"/>
    </source>
</evidence>
<feature type="domain" description="HAMP" evidence="8">
    <location>
        <begin position="301"/>
        <end position="359"/>
    </location>
</feature>
<evidence type="ECO:0000256" key="2">
    <source>
        <dbReference type="ARBA" id="ARBA00022475"/>
    </source>
</evidence>
<evidence type="ECO:0000256" key="6">
    <source>
        <dbReference type="ARBA" id="ARBA00023136"/>
    </source>
</evidence>
<dbReference type="InterPro" id="IPR003660">
    <property type="entry name" value="HAMP_dom"/>
</dbReference>
<gene>
    <name evidence="9" type="ORF">QJS35_07925</name>
</gene>
<comment type="subcellular location">
    <subcellularLocation>
        <location evidence="1">Cell membrane</location>
        <topology evidence="1">Multi-pass membrane protein</topology>
    </subcellularLocation>
</comment>
<dbReference type="InterPro" id="IPR003594">
    <property type="entry name" value="HATPase_dom"/>
</dbReference>
<reference evidence="9 10" key="1">
    <citation type="journal article" date="2023" name="Genome Announc.">
        <title>Pan-Genome Analyses of the Genus Cohnella and Proposal of the Novel Species Cohnella silvisoli sp. nov., Isolated from Forest Soil.</title>
        <authorList>
            <person name="Wang C."/>
            <person name="Mao L."/>
            <person name="Bao G."/>
            <person name="Zhu H."/>
        </authorList>
    </citation>
    <scope>NUCLEOTIDE SEQUENCE [LARGE SCALE GENOMIC DNA]</scope>
    <source>
        <strain evidence="9 10">NL03-T5-1</strain>
    </source>
</reference>
<keyword evidence="7" id="KW-1133">Transmembrane helix</keyword>
<keyword evidence="3" id="KW-0597">Phosphoprotein</keyword>
<keyword evidence="4" id="KW-0808">Transferase</keyword>